<dbReference type="InterPro" id="IPR013595">
    <property type="entry name" value="Pept_S33_TAP-like_C"/>
</dbReference>
<reference evidence="8" key="1">
    <citation type="journal article" date="2019" name="Int. J. Syst. Evol. Microbiol.">
        <title>The Global Catalogue of Microorganisms (GCM) 10K type strain sequencing project: providing services to taxonomists for standard genome sequencing and annotation.</title>
        <authorList>
            <consortium name="The Broad Institute Genomics Platform"/>
            <consortium name="The Broad Institute Genome Sequencing Center for Infectious Disease"/>
            <person name="Wu L."/>
            <person name="Ma J."/>
        </authorList>
    </citation>
    <scope>NUCLEOTIDE SEQUENCE [LARGE SCALE GENOMIC DNA]</scope>
    <source>
        <strain evidence="8">JCM 16022</strain>
    </source>
</reference>
<dbReference type="RefSeq" id="WP_344148001.1">
    <property type="nucleotide sequence ID" value="NZ_BAAAQR010000002.1"/>
</dbReference>
<evidence type="ECO:0000256" key="1">
    <source>
        <dbReference type="ARBA" id="ARBA00010088"/>
    </source>
</evidence>
<evidence type="ECO:0000256" key="4">
    <source>
        <dbReference type="SAM" id="MobiDB-lite"/>
    </source>
</evidence>
<feature type="signal peptide" evidence="5">
    <location>
        <begin position="1"/>
        <end position="27"/>
    </location>
</feature>
<dbReference type="InterPro" id="IPR051601">
    <property type="entry name" value="Serine_prot/Carboxylest_S33"/>
</dbReference>
<evidence type="ECO:0000256" key="5">
    <source>
        <dbReference type="SAM" id="SignalP"/>
    </source>
</evidence>
<proteinExistence type="inferred from homology"/>
<evidence type="ECO:0000313" key="7">
    <source>
        <dbReference type="EMBL" id="GAA2139394.1"/>
    </source>
</evidence>
<dbReference type="InterPro" id="IPR029058">
    <property type="entry name" value="AB_hydrolase_fold"/>
</dbReference>
<evidence type="ECO:0000313" key="8">
    <source>
        <dbReference type="Proteomes" id="UP001501771"/>
    </source>
</evidence>
<keyword evidence="8" id="KW-1185">Reference proteome</keyword>
<dbReference type="GO" id="GO:0016787">
    <property type="term" value="F:hydrolase activity"/>
    <property type="evidence" value="ECO:0007669"/>
    <property type="project" value="UniProtKB-KW"/>
</dbReference>
<evidence type="ECO:0000259" key="6">
    <source>
        <dbReference type="Pfam" id="PF08386"/>
    </source>
</evidence>
<protein>
    <submittedName>
        <fullName evidence="7">Alpha/beta hydrolase</fullName>
    </submittedName>
</protein>
<keyword evidence="2 5" id="KW-0732">Signal</keyword>
<evidence type="ECO:0000256" key="3">
    <source>
        <dbReference type="ARBA" id="ARBA00022801"/>
    </source>
</evidence>
<dbReference type="PANTHER" id="PTHR43248">
    <property type="entry name" value="2-SUCCINYL-6-HYDROXY-2,4-CYCLOHEXADIENE-1-CARBOXYLATE SYNTHASE"/>
    <property type="match status" value="1"/>
</dbReference>
<gene>
    <name evidence="7" type="ORF">GCM10009844_08130</name>
</gene>
<feature type="chain" id="PRO_5046966237" evidence="5">
    <location>
        <begin position="28"/>
        <end position="518"/>
    </location>
</feature>
<dbReference type="Proteomes" id="UP001501771">
    <property type="component" value="Unassembled WGS sequence"/>
</dbReference>
<evidence type="ECO:0000256" key="2">
    <source>
        <dbReference type="ARBA" id="ARBA00022729"/>
    </source>
</evidence>
<organism evidence="7 8">
    <name type="scientific">Nocardioides koreensis</name>
    <dbReference type="NCBI Taxonomy" id="433651"/>
    <lineage>
        <taxon>Bacteria</taxon>
        <taxon>Bacillati</taxon>
        <taxon>Actinomycetota</taxon>
        <taxon>Actinomycetes</taxon>
        <taxon>Propionibacteriales</taxon>
        <taxon>Nocardioidaceae</taxon>
        <taxon>Nocardioides</taxon>
    </lineage>
</organism>
<name>A0ABP5L1E9_9ACTN</name>
<feature type="domain" description="Peptidase S33 tripeptidyl aminopeptidase-like C-terminal" evidence="6">
    <location>
        <begin position="416"/>
        <end position="518"/>
    </location>
</feature>
<sequence>MKQVLVAVVVIALVATGLGAVALAVLAGQDDTPASTPPVAPTTTPEPSATVPPSRGLARYYSQSLDWSSCQGDFLCAKLTVPLDYRHPGGETIDLALLKVPAGDPGARIGSLVVNPGGPGAPGTQYAAQAAQVFGQPLLDRYDVVGFDPRGTGASDPVDCLSDAQLDDYIAMDPDPDTAAERSSYMGWVGTLGRGCADRSGDLAAHVTTVEAARDMDVLRAALGESTMTYFGASYGTKLGATYADLFPDEVGRMVLDGAVDLSIGPRELALEQAGGFETALRAYVQNCLDETDSCFLGDTVDEGLQTISTFLAGVDAKPLPTSLDRDLEVGNAFYGIVAPLYNRDYWYILSAALKQGLAGDGSTLLQLSDLYSSRGENGYTDNSAEALYAISCLDDPYAIAASQVAANLPDFERASPTFGAVFAWGLTGCGGVRATSTVQPRDVRAKGAAPIVVIGTTRDPATPMKWAEDLADQLDSGVLVRRDGDGHTGYHAGNECVDRAVEGYLVDGAVPEDGLSC</sequence>
<feature type="region of interest" description="Disordered" evidence="4">
    <location>
        <begin position="31"/>
        <end position="54"/>
    </location>
</feature>
<accession>A0ABP5L1E9</accession>
<feature type="compositionally biased region" description="Low complexity" evidence="4">
    <location>
        <begin position="41"/>
        <end position="54"/>
    </location>
</feature>
<dbReference type="Gene3D" id="3.40.50.1820">
    <property type="entry name" value="alpha/beta hydrolase"/>
    <property type="match status" value="1"/>
</dbReference>
<dbReference type="Pfam" id="PF08386">
    <property type="entry name" value="Abhydrolase_4"/>
    <property type="match status" value="1"/>
</dbReference>
<dbReference type="SUPFAM" id="SSF53474">
    <property type="entry name" value="alpha/beta-Hydrolases"/>
    <property type="match status" value="1"/>
</dbReference>
<dbReference type="EMBL" id="BAAAQR010000002">
    <property type="protein sequence ID" value="GAA2139394.1"/>
    <property type="molecule type" value="Genomic_DNA"/>
</dbReference>
<keyword evidence="3 7" id="KW-0378">Hydrolase</keyword>
<dbReference type="PANTHER" id="PTHR43248:SF29">
    <property type="entry name" value="TRIPEPTIDYL AMINOPEPTIDASE"/>
    <property type="match status" value="1"/>
</dbReference>
<comment type="similarity">
    <text evidence="1">Belongs to the peptidase S33 family.</text>
</comment>
<comment type="caution">
    <text evidence="7">The sequence shown here is derived from an EMBL/GenBank/DDBJ whole genome shotgun (WGS) entry which is preliminary data.</text>
</comment>